<gene>
    <name evidence="2" type="ORF">K469DRAFT_745535</name>
</gene>
<dbReference type="EMBL" id="ML994614">
    <property type="protein sequence ID" value="KAF2193205.1"/>
    <property type="molecule type" value="Genomic_DNA"/>
</dbReference>
<sequence>MHPRRPKPGRDIPPPNYDGRLTPFGQPFYRMMTPWGGGALGHPRYPCGPSPGYDRSFFEDPYASGNENGRRNRNRIRGEYRQAKLAKHAMQHLRFGPPSLGARLFHPRAPFAGPPHLHCPSRVLRSSRYPPGGFLGRPLAPRSPYGARAMFRAGPFSRPGFHRPFPVRHSGLRPGHGLHHFRLPLGPRRSSIFAPPLSDLDDDDEDWDDFIDDDSCHERSWSYPDDEYDFGYEPEYDWDEEDDWDDHDPLFY</sequence>
<dbReference type="Proteomes" id="UP000800200">
    <property type="component" value="Unassembled WGS sequence"/>
</dbReference>
<organism evidence="2 3">
    <name type="scientific">Zopfia rhizophila CBS 207.26</name>
    <dbReference type="NCBI Taxonomy" id="1314779"/>
    <lineage>
        <taxon>Eukaryota</taxon>
        <taxon>Fungi</taxon>
        <taxon>Dikarya</taxon>
        <taxon>Ascomycota</taxon>
        <taxon>Pezizomycotina</taxon>
        <taxon>Dothideomycetes</taxon>
        <taxon>Dothideomycetes incertae sedis</taxon>
        <taxon>Zopfiaceae</taxon>
        <taxon>Zopfia</taxon>
    </lineage>
</organism>
<reference evidence="2" key="1">
    <citation type="journal article" date="2020" name="Stud. Mycol.">
        <title>101 Dothideomycetes genomes: a test case for predicting lifestyles and emergence of pathogens.</title>
        <authorList>
            <person name="Haridas S."/>
            <person name="Albert R."/>
            <person name="Binder M."/>
            <person name="Bloem J."/>
            <person name="Labutti K."/>
            <person name="Salamov A."/>
            <person name="Andreopoulos B."/>
            <person name="Baker S."/>
            <person name="Barry K."/>
            <person name="Bills G."/>
            <person name="Bluhm B."/>
            <person name="Cannon C."/>
            <person name="Castanera R."/>
            <person name="Culley D."/>
            <person name="Daum C."/>
            <person name="Ezra D."/>
            <person name="Gonzalez J."/>
            <person name="Henrissat B."/>
            <person name="Kuo A."/>
            <person name="Liang C."/>
            <person name="Lipzen A."/>
            <person name="Lutzoni F."/>
            <person name="Magnuson J."/>
            <person name="Mondo S."/>
            <person name="Nolan M."/>
            <person name="Ohm R."/>
            <person name="Pangilinan J."/>
            <person name="Park H.-J."/>
            <person name="Ramirez L."/>
            <person name="Alfaro M."/>
            <person name="Sun H."/>
            <person name="Tritt A."/>
            <person name="Yoshinaga Y."/>
            <person name="Zwiers L.-H."/>
            <person name="Turgeon B."/>
            <person name="Goodwin S."/>
            <person name="Spatafora J."/>
            <person name="Crous P."/>
            <person name="Grigoriev I."/>
        </authorList>
    </citation>
    <scope>NUCLEOTIDE SEQUENCE</scope>
    <source>
        <strain evidence="2">CBS 207.26</strain>
    </source>
</reference>
<protein>
    <submittedName>
        <fullName evidence="2">Uncharacterized protein</fullName>
    </submittedName>
</protein>
<feature type="region of interest" description="Disordered" evidence="1">
    <location>
        <begin position="1"/>
        <end position="23"/>
    </location>
</feature>
<dbReference type="AlphaFoldDB" id="A0A6A6EPW3"/>
<feature type="compositionally biased region" description="Acidic residues" evidence="1">
    <location>
        <begin position="224"/>
        <end position="246"/>
    </location>
</feature>
<accession>A0A6A6EPW3</accession>
<evidence type="ECO:0000256" key="1">
    <source>
        <dbReference type="SAM" id="MobiDB-lite"/>
    </source>
</evidence>
<feature type="region of interest" description="Disordered" evidence="1">
    <location>
        <begin position="204"/>
        <end position="252"/>
    </location>
</feature>
<keyword evidence="3" id="KW-1185">Reference proteome</keyword>
<proteinExistence type="predicted"/>
<feature type="compositionally biased region" description="Acidic residues" evidence="1">
    <location>
        <begin position="204"/>
        <end position="213"/>
    </location>
</feature>
<name>A0A6A6EPW3_9PEZI</name>
<evidence type="ECO:0000313" key="3">
    <source>
        <dbReference type="Proteomes" id="UP000800200"/>
    </source>
</evidence>
<evidence type="ECO:0000313" key="2">
    <source>
        <dbReference type="EMBL" id="KAF2193205.1"/>
    </source>
</evidence>